<organism evidence="5 6">
    <name type="scientific">Ethanoligenens harbinense (strain DSM 18485 / JCM 12961 / CGMCC 1.5033 / YUAN-3)</name>
    <dbReference type="NCBI Taxonomy" id="663278"/>
    <lineage>
        <taxon>Bacteria</taxon>
        <taxon>Bacillati</taxon>
        <taxon>Bacillota</taxon>
        <taxon>Clostridia</taxon>
        <taxon>Eubacteriales</taxon>
        <taxon>Oscillospiraceae</taxon>
        <taxon>Ethanoligenens</taxon>
    </lineage>
</organism>
<dbReference type="PANTHER" id="PTHR43191">
    <property type="entry name" value="RRNA METHYLTRANSFERASE 3"/>
    <property type="match status" value="1"/>
</dbReference>
<evidence type="ECO:0000313" key="5">
    <source>
        <dbReference type="EMBL" id="ADU25897.1"/>
    </source>
</evidence>
<reference evidence="5 6" key="1">
    <citation type="submission" date="2010-12" db="EMBL/GenBank/DDBJ databases">
        <title>Complete sequence of Ethanoligenens harbinense YUAN-3.</title>
        <authorList>
            <person name="Lucas S."/>
            <person name="Copeland A."/>
            <person name="Lapidus A."/>
            <person name="Cheng J.-F."/>
            <person name="Bruce D."/>
            <person name="Goodwin L."/>
            <person name="Pitluck S."/>
            <person name="Chertkov O."/>
            <person name="Misra M."/>
            <person name="Detter J.C."/>
            <person name="Han C."/>
            <person name="Tapia R."/>
            <person name="Land M."/>
            <person name="Hauser L."/>
            <person name="Jeffries C."/>
            <person name="Kyrpides N."/>
            <person name="Ivanova N."/>
            <person name="Mikhailova N."/>
            <person name="Wang A."/>
            <person name="Mouttaki H."/>
            <person name="He Z."/>
            <person name="Zhou J."/>
            <person name="Hemme C.L."/>
            <person name="Woyke T."/>
        </authorList>
    </citation>
    <scope>NUCLEOTIDE SEQUENCE [LARGE SCALE GENOMIC DNA]</scope>
    <source>
        <strain evidence="6">DSM 18485 / JCM 12961 / CGMCC 1.5033 / YUAN-3</strain>
    </source>
</reference>
<dbReference type="InterPro" id="IPR029026">
    <property type="entry name" value="tRNA_m1G_MTases_N"/>
</dbReference>
<evidence type="ECO:0000256" key="3">
    <source>
        <dbReference type="ARBA" id="ARBA00022679"/>
    </source>
</evidence>
<dbReference type="RefSeq" id="WP_013484278.1">
    <property type="nucleotide sequence ID" value="NC_014828.1"/>
</dbReference>
<protein>
    <submittedName>
        <fullName evidence="5">tRNA/rRNA methyltransferase (SpoU)</fullName>
    </submittedName>
</protein>
<dbReference type="InterPro" id="IPR051259">
    <property type="entry name" value="rRNA_Methyltransferase"/>
</dbReference>
<keyword evidence="3 5" id="KW-0808">Transferase</keyword>
<evidence type="ECO:0000259" key="4">
    <source>
        <dbReference type="SMART" id="SM00967"/>
    </source>
</evidence>
<comment type="similarity">
    <text evidence="1">Belongs to the class IV-like SAM-binding methyltransferase superfamily. RNA methyltransferase TrmH family.</text>
</comment>
<dbReference type="GO" id="GO:0008173">
    <property type="term" value="F:RNA methyltransferase activity"/>
    <property type="evidence" value="ECO:0007669"/>
    <property type="project" value="InterPro"/>
</dbReference>
<accession>E6U7W5</accession>
<evidence type="ECO:0000313" key="6">
    <source>
        <dbReference type="Proteomes" id="UP000001551"/>
    </source>
</evidence>
<dbReference type="InterPro" id="IPR029064">
    <property type="entry name" value="Ribosomal_eL30-like_sf"/>
</dbReference>
<dbReference type="Proteomes" id="UP000001551">
    <property type="component" value="Chromosome"/>
</dbReference>
<dbReference type="InterPro" id="IPR001537">
    <property type="entry name" value="SpoU_MeTrfase"/>
</dbReference>
<evidence type="ECO:0000256" key="1">
    <source>
        <dbReference type="ARBA" id="ARBA00007228"/>
    </source>
</evidence>
<dbReference type="STRING" id="663278.Ethha_0311"/>
<dbReference type="eggNOG" id="COG0566">
    <property type="taxonomic scope" value="Bacteria"/>
</dbReference>
<proteinExistence type="inferred from homology"/>
<dbReference type="AlphaFoldDB" id="E6U7W5"/>
<dbReference type="Pfam" id="PF22435">
    <property type="entry name" value="MRM3-like_sub_bind"/>
    <property type="match status" value="1"/>
</dbReference>
<dbReference type="GO" id="GO:0006396">
    <property type="term" value="P:RNA processing"/>
    <property type="evidence" value="ECO:0007669"/>
    <property type="project" value="InterPro"/>
</dbReference>
<sequence>MLEITSRDNPLVRDYVRLRENRAFRRETGRFVLEGARLLGDALESGVRMETVFFTGEACEKHPALLASARDGGARVCLVGDAVAAKLADTAAPQGVFAAAFMLDKAFALDKINLGGAYAALENIRDPGNLGAVLRTAEALGLSGVLLSAGCADIYAPKVVRASMGAVFRTAFFQTEDLPAALSLLREKGLQTLAALAGGTTRLLTQLDLRGGVVAAIGNEGAGLSDACVDACDPFTIPMKGRAESLNAAAAAAIILWEIMRSR</sequence>
<dbReference type="Pfam" id="PF00588">
    <property type="entry name" value="SpoU_methylase"/>
    <property type="match status" value="1"/>
</dbReference>
<dbReference type="EMBL" id="CP002400">
    <property type="protein sequence ID" value="ADU25897.1"/>
    <property type="molecule type" value="Genomic_DNA"/>
</dbReference>
<gene>
    <name evidence="5" type="ordered locus">Ethha_0311</name>
</gene>
<dbReference type="CDD" id="cd18095">
    <property type="entry name" value="SpoU-like_rRNA-MTase"/>
    <property type="match status" value="1"/>
</dbReference>
<dbReference type="InterPro" id="IPR029028">
    <property type="entry name" value="Alpha/beta_knot_MTases"/>
</dbReference>
<dbReference type="GO" id="GO:0003723">
    <property type="term" value="F:RNA binding"/>
    <property type="evidence" value="ECO:0007669"/>
    <property type="project" value="InterPro"/>
</dbReference>
<dbReference type="PANTHER" id="PTHR43191:SF2">
    <property type="entry name" value="RRNA METHYLTRANSFERASE 3, MITOCHONDRIAL"/>
    <property type="match status" value="1"/>
</dbReference>
<dbReference type="SUPFAM" id="SSF75217">
    <property type="entry name" value="alpha/beta knot"/>
    <property type="match status" value="1"/>
</dbReference>
<dbReference type="InterPro" id="IPR013123">
    <property type="entry name" value="SpoU_subst-bd"/>
</dbReference>
<dbReference type="InterPro" id="IPR053888">
    <property type="entry name" value="MRM3-like_sub_bind"/>
</dbReference>
<dbReference type="GO" id="GO:0032259">
    <property type="term" value="P:methylation"/>
    <property type="evidence" value="ECO:0007669"/>
    <property type="project" value="UniProtKB-KW"/>
</dbReference>
<dbReference type="GO" id="GO:0005737">
    <property type="term" value="C:cytoplasm"/>
    <property type="evidence" value="ECO:0007669"/>
    <property type="project" value="UniProtKB-ARBA"/>
</dbReference>
<keyword evidence="2 5" id="KW-0489">Methyltransferase</keyword>
<keyword evidence="6" id="KW-1185">Reference proteome</keyword>
<feature type="domain" description="RNA 2-O ribose methyltransferase substrate binding" evidence="4">
    <location>
        <begin position="32"/>
        <end position="106"/>
    </location>
</feature>
<dbReference type="KEGG" id="eha:Ethha_0311"/>
<evidence type="ECO:0000256" key="2">
    <source>
        <dbReference type="ARBA" id="ARBA00022603"/>
    </source>
</evidence>
<dbReference type="SUPFAM" id="SSF55315">
    <property type="entry name" value="L30e-like"/>
    <property type="match status" value="1"/>
</dbReference>
<name>E6U7W5_ETHHY</name>
<dbReference type="Gene3D" id="3.40.1280.10">
    <property type="match status" value="1"/>
</dbReference>
<dbReference type="Gene3D" id="3.30.1330.30">
    <property type="match status" value="1"/>
</dbReference>
<dbReference type="SMART" id="SM00967">
    <property type="entry name" value="SpoU_sub_bind"/>
    <property type="match status" value="1"/>
</dbReference>
<dbReference type="HOGENOM" id="CLU_021322_3_2_9"/>